<dbReference type="EMBL" id="CP051128">
    <property type="protein sequence ID" value="QIZ05556.1"/>
    <property type="molecule type" value="Genomic_DNA"/>
</dbReference>
<organism evidence="3 4">
    <name type="scientific">Priestia megaterium</name>
    <name type="common">Bacillus megaterium</name>
    <dbReference type="NCBI Taxonomy" id="1404"/>
    <lineage>
        <taxon>Bacteria</taxon>
        <taxon>Bacillati</taxon>
        <taxon>Bacillota</taxon>
        <taxon>Bacilli</taxon>
        <taxon>Bacillales</taxon>
        <taxon>Bacillaceae</taxon>
        <taxon>Priestia</taxon>
    </lineage>
</organism>
<keyword evidence="2" id="KW-1133">Transmembrane helix</keyword>
<keyword evidence="1" id="KW-0175">Coiled coil</keyword>
<feature type="transmembrane region" description="Helical" evidence="2">
    <location>
        <begin position="20"/>
        <end position="37"/>
    </location>
</feature>
<name>A0A6H1NWA8_PRIMG</name>
<gene>
    <name evidence="3" type="ORF">HFZ78_01370</name>
</gene>
<reference evidence="3 4" key="2">
    <citation type="submission" date="2020-04" db="EMBL/GenBank/DDBJ databases">
        <authorList>
            <person name="Fomenkov A."/>
            <person name="Anton B.P."/>
            <person name="Roberts R.J."/>
        </authorList>
    </citation>
    <scope>NUCLEOTIDE SEQUENCE [LARGE SCALE GENOMIC DNA]</scope>
    <source>
        <strain evidence="3 4">S2</strain>
    </source>
</reference>
<dbReference type="Proteomes" id="UP000501868">
    <property type="component" value="Chromosome"/>
</dbReference>
<proteinExistence type="predicted"/>
<evidence type="ECO:0000256" key="1">
    <source>
        <dbReference type="SAM" id="Coils"/>
    </source>
</evidence>
<dbReference type="AlphaFoldDB" id="A0A6H1NWA8"/>
<accession>A0A6H1NWA8</accession>
<protein>
    <submittedName>
        <fullName evidence="3">Uncharacterized protein</fullName>
    </submittedName>
</protein>
<dbReference type="InterPro" id="IPR046208">
    <property type="entry name" value="DUF6241"/>
</dbReference>
<reference evidence="3 4" key="1">
    <citation type="submission" date="2020-04" db="EMBL/GenBank/DDBJ databases">
        <title>Genome-Wide Identification of 5-Methylcytosine Sites in Bacterial Genomes By High-Throughput Sequencing of MspJI Restriction Fragments.</title>
        <authorList>
            <person name="Wu V."/>
        </authorList>
    </citation>
    <scope>NUCLEOTIDE SEQUENCE [LARGE SCALE GENOMIC DNA]</scope>
    <source>
        <strain evidence="3 4">S2</strain>
    </source>
</reference>
<keyword evidence="2" id="KW-0812">Transmembrane</keyword>
<sequence>MNSEFFVKLELSSKTGGDEVKIVLIVTGIILAVLIGVKYGGYKPVDNEAESGKKQEKVEAKAVQDTVNNEKKEVDKQQTAKIGGVQYDIGIDDSSSQDAVIEVMHKMTHQKVKAKEKWGAIPMIPDTINQVYDIVENSEFEQKDDLLVILDKWKKGIFSEVDDDHNFFWTYKGGTIGKAYGIMSKSEEETFILNNFEEDIVREVSSQH</sequence>
<evidence type="ECO:0000313" key="4">
    <source>
        <dbReference type="Proteomes" id="UP000501868"/>
    </source>
</evidence>
<dbReference type="Pfam" id="PF19754">
    <property type="entry name" value="DUF6241"/>
    <property type="match status" value="1"/>
</dbReference>
<evidence type="ECO:0000256" key="2">
    <source>
        <dbReference type="SAM" id="Phobius"/>
    </source>
</evidence>
<evidence type="ECO:0000313" key="3">
    <source>
        <dbReference type="EMBL" id="QIZ05556.1"/>
    </source>
</evidence>
<feature type="coiled-coil region" evidence="1">
    <location>
        <begin position="53"/>
        <end position="80"/>
    </location>
</feature>
<keyword evidence="2" id="KW-0472">Membrane</keyword>